<dbReference type="AlphaFoldDB" id="A0A6M2DTU2"/>
<organism evidence="5">
    <name type="scientific">Xenopsylla cheopis</name>
    <name type="common">Oriental rat flea</name>
    <name type="synonym">Pulex cheopis</name>
    <dbReference type="NCBI Taxonomy" id="163159"/>
    <lineage>
        <taxon>Eukaryota</taxon>
        <taxon>Metazoa</taxon>
        <taxon>Ecdysozoa</taxon>
        <taxon>Arthropoda</taxon>
        <taxon>Hexapoda</taxon>
        <taxon>Insecta</taxon>
        <taxon>Pterygota</taxon>
        <taxon>Neoptera</taxon>
        <taxon>Endopterygota</taxon>
        <taxon>Siphonaptera</taxon>
        <taxon>Pulicidae</taxon>
        <taxon>Xenopsyllinae</taxon>
        <taxon>Xenopsylla</taxon>
    </lineage>
</organism>
<reference evidence="5" key="1">
    <citation type="submission" date="2020-03" db="EMBL/GenBank/DDBJ databases">
        <title>Transcriptomic Profiling of the Digestive Tract of the Rat Flea, Xenopsylla cheopis, Following Blood Feeding and Infection with Yersinia pestis.</title>
        <authorList>
            <person name="Bland D.M."/>
            <person name="Martens C.A."/>
            <person name="Virtaneva K."/>
            <person name="Kanakabandi K."/>
            <person name="Long D."/>
            <person name="Rosenke R."/>
            <person name="Saturday G.A."/>
            <person name="Hoyt F.H."/>
            <person name="Bruno D.P."/>
            <person name="Ribeiro J.M.C."/>
            <person name="Hinnebusch J."/>
        </authorList>
    </citation>
    <scope>NUCLEOTIDE SEQUENCE</scope>
</reference>
<keyword evidence="2" id="KW-0863">Zinc-finger</keyword>
<dbReference type="GO" id="GO:0008270">
    <property type="term" value="F:zinc ion binding"/>
    <property type="evidence" value="ECO:0007669"/>
    <property type="project" value="UniProtKB-KW"/>
</dbReference>
<sequence>MAAQDAAAGHRDSQEFLRSISSFNMENPWNVTTFQLIRGKHGRCLVYFDGYVYHKNKSTSNAHSRMYWKCSKSQALGCGARAQTLGNLIRTTGPGHNHPPIHLARR</sequence>
<dbReference type="Pfam" id="PF04500">
    <property type="entry name" value="FLYWCH"/>
    <property type="match status" value="1"/>
</dbReference>
<evidence type="ECO:0000256" key="1">
    <source>
        <dbReference type="ARBA" id="ARBA00022723"/>
    </source>
</evidence>
<evidence type="ECO:0000259" key="4">
    <source>
        <dbReference type="Pfam" id="PF04500"/>
    </source>
</evidence>
<feature type="domain" description="FLYWCH-type" evidence="4">
    <location>
        <begin position="37"/>
        <end position="98"/>
    </location>
</feature>
<evidence type="ECO:0000256" key="2">
    <source>
        <dbReference type="ARBA" id="ARBA00022771"/>
    </source>
</evidence>
<keyword evidence="1" id="KW-0479">Metal-binding</keyword>
<dbReference type="EMBL" id="GIIL01006019">
    <property type="protein sequence ID" value="NOV49745.1"/>
    <property type="molecule type" value="Transcribed_RNA"/>
</dbReference>
<proteinExistence type="predicted"/>
<dbReference type="InterPro" id="IPR007588">
    <property type="entry name" value="Znf_FLYWCH"/>
</dbReference>
<name>A0A6M2DTU2_XENCH</name>
<evidence type="ECO:0000256" key="3">
    <source>
        <dbReference type="ARBA" id="ARBA00022833"/>
    </source>
</evidence>
<keyword evidence="3" id="KW-0862">Zinc</keyword>
<dbReference type="Gene3D" id="2.20.25.240">
    <property type="match status" value="1"/>
</dbReference>
<accession>A0A6M2DTU2</accession>
<protein>
    <submittedName>
        <fullName evidence="5">Putative product</fullName>
    </submittedName>
</protein>
<evidence type="ECO:0000313" key="5">
    <source>
        <dbReference type="EMBL" id="NOV49745.1"/>
    </source>
</evidence>